<dbReference type="InterPro" id="IPR001279">
    <property type="entry name" value="Metallo-B-lactamas"/>
</dbReference>
<sequence length="403" mass="44750">MLGARGRPSLPGSPIRQRHRRRVAATPPLTATPSPHACQPPQVNPGKLVSSTSPTADFDLLSQQGSELPVAVLWHTEISSILDSLKLVCLSFCGSCAWWHLLFMEPKNELSNSNREIQGSATSSKTTKDLEIEGYTVGGLSIGGHETCVIFPTLKVAFDIGRCPPRAVSQNFLLISHAHMDHIGGLPMYVATRGLYRMQPPTIIVPISVKEDVERLFEIHRKMDQSELKHKLIGLDVGEECYLRKDLKVKAFRTYHVIPSQGYILYSVKQKLKPEHIGLSGNEIKNLKSSGVEITYTLTEPEIAFTGDTMSDFIVDENNTDVLRARILVLECTFVNNSITVDHARDYGHTHLSEIISYAERLQNRAILLIHFSARYTVEEIQQAVSALPPSLAGRTFALTEGF</sequence>
<organism evidence="3 4">
    <name type="scientific">Psophocarpus tetragonolobus</name>
    <name type="common">Winged bean</name>
    <name type="synonym">Dolichos tetragonolobus</name>
    <dbReference type="NCBI Taxonomy" id="3891"/>
    <lineage>
        <taxon>Eukaryota</taxon>
        <taxon>Viridiplantae</taxon>
        <taxon>Streptophyta</taxon>
        <taxon>Embryophyta</taxon>
        <taxon>Tracheophyta</taxon>
        <taxon>Spermatophyta</taxon>
        <taxon>Magnoliopsida</taxon>
        <taxon>eudicotyledons</taxon>
        <taxon>Gunneridae</taxon>
        <taxon>Pentapetalae</taxon>
        <taxon>rosids</taxon>
        <taxon>fabids</taxon>
        <taxon>Fabales</taxon>
        <taxon>Fabaceae</taxon>
        <taxon>Papilionoideae</taxon>
        <taxon>50 kb inversion clade</taxon>
        <taxon>NPAAA clade</taxon>
        <taxon>indigoferoid/millettioid clade</taxon>
        <taxon>Phaseoleae</taxon>
        <taxon>Psophocarpus</taxon>
    </lineage>
</organism>
<reference evidence="3 4" key="1">
    <citation type="submission" date="2024-01" db="EMBL/GenBank/DDBJ databases">
        <title>The genomes of 5 underutilized Papilionoideae crops provide insights into root nodulation and disease resistanc.</title>
        <authorList>
            <person name="Jiang F."/>
        </authorList>
    </citation>
    <scope>NUCLEOTIDE SEQUENCE [LARGE SCALE GENOMIC DNA]</scope>
    <source>
        <strain evidence="3">DUOXIRENSHENG_FW03</strain>
        <tissue evidence="3">Leaves</tissue>
    </source>
</reference>
<dbReference type="CDD" id="cd16272">
    <property type="entry name" value="RNaseZ_MBL-fold"/>
    <property type="match status" value="1"/>
</dbReference>
<comment type="caution">
    <text evidence="3">The sequence shown here is derived from an EMBL/GenBank/DDBJ whole genome shotgun (WGS) entry which is preliminary data.</text>
</comment>
<proteinExistence type="predicted"/>
<evidence type="ECO:0000259" key="2">
    <source>
        <dbReference type="Pfam" id="PF12706"/>
    </source>
</evidence>
<dbReference type="PANTHER" id="PTHR46504:SF2">
    <property type="entry name" value="TRNASE Z TRZ1"/>
    <property type="match status" value="1"/>
</dbReference>
<evidence type="ECO:0000313" key="3">
    <source>
        <dbReference type="EMBL" id="KAK7407716.1"/>
    </source>
</evidence>
<name>A0AAN9SYR7_PSOTE</name>
<dbReference type="InterPro" id="IPR036866">
    <property type="entry name" value="RibonucZ/Hydroxyglut_hydro"/>
</dbReference>
<accession>A0AAN9SYR7</accession>
<dbReference type="Gene3D" id="3.60.15.10">
    <property type="entry name" value="Ribonuclease Z/Hydroxyacylglutathione hydrolase-like"/>
    <property type="match status" value="1"/>
</dbReference>
<dbReference type="Proteomes" id="UP001386955">
    <property type="component" value="Unassembled WGS sequence"/>
</dbReference>
<gene>
    <name evidence="3" type="ORF">VNO78_09746</name>
</gene>
<keyword evidence="4" id="KW-1185">Reference proteome</keyword>
<feature type="region of interest" description="Disordered" evidence="1">
    <location>
        <begin position="1"/>
        <end position="50"/>
    </location>
</feature>
<dbReference type="EMBL" id="JAYMYS010000002">
    <property type="protein sequence ID" value="KAK7407716.1"/>
    <property type="molecule type" value="Genomic_DNA"/>
</dbReference>
<feature type="domain" description="Metallo-beta-lactamase" evidence="2">
    <location>
        <begin position="171"/>
        <end position="372"/>
    </location>
</feature>
<evidence type="ECO:0000256" key="1">
    <source>
        <dbReference type="SAM" id="MobiDB-lite"/>
    </source>
</evidence>
<dbReference type="SUPFAM" id="SSF56281">
    <property type="entry name" value="Metallo-hydrolase/oxidoreductase"/>
    <property type="match status" value="1"/>
</dbReference>
<evidence type="ECO:0000313" key="4">
    <source>
        <dbReference type="Proteomes" id="UP001386955"/>
    </source>
</evidence>
<protein>
    <recommendedName>
        <fullName evidence="2">Metallo-beta-lactamase domain-containing protein</fullName>
    </recommendedName>
</protein>
<dbReference type="Pfam" id="PF12706">
    <property type="entry name" value="Lactamase_B_2"/>
    <property type="match status" value="1"/>
</dbReference>
<dbReference type="AlphaFoldDB" id="A0AAN9SYR7"/>
<dbReference type="PANTHER" id="PTHR46504">
    <property type="entry name" value="TRNASE Z TRZ1"/>
    <property type="match status" value="1"/>
</dbReference>
<feature type="compositionally biased region" description="Low complexity" evidence="1">
    <location>
        <begin position="24"/>
        <end position="33"/>
    </location>
</feature>